<feature type="transmembrane region" description="Helical" evidence="1">
    <location>
        <begin position="6"/>
        <end position="25"/>
    </location>
</feature>
<gene>
    <name evidence="2" type="ORF">BBG48_010560</name>
</gene>
<comment type="caution">
    <text evidence="2">The sequence shown here is derived from an EMBL/GenBank/DDBJ whole genome shotgun (WGS) entry which is preliminary data.</text>
</comment>
<name>A0A371IIQ5_9FIRM</name>
<keyword evidence="3" id="KW-1185">Reference proteome</keyword>
<keyword evidence="1" id="KW-0472">Membrane</keyword>
<evidence type="ECO:0000313" key="3">
    <source>
        <dbReference type="Proteomes" id="UP000093352"/>
    </source>
</evidence>
<organism evidence="2 3">
    <name type="scientific">Criibacterium bergeronii</name>
    <dbReference type="NCBI Taxonomy" id="1871336"/>
    <lineage>
        <taxon>Bacteria</taxon>
        <taxon>Bacillati</taxon>
        <taxon>Bacillota</taxon>
        <taxon>Clostridia</taxon>
        <taxon>Peptostreptococcales</taxon>
        <taxon>Filifactoraceae</taxon>
        <taxon>Criibacterium</taxon>
    </lineage>
</organism>
<protein>
    <submittedName>
        <fullName evidence="2">Uncharacterized protein</fullName>
    </submittedName>
</protein>
<evidence type="ECO:0000313" key="2">
    <source>
        <dbReference type="EMBL" id="RDY20350.1"/>
    </source>
</evidence>
<dbReference type="Proteomes" id="UP000093352">
    <property type="component" value="Unassembled WGS sequence"/>
</dbReference>
<keyword evidence="1" id="KW-0812">Transmembrane</keyword>
<accession>A0A371IIQ5</accession>
<evidence type="ECO:0000256" key="1">
    <source>
        <dbReference type="SAM" id="Phobius"/>
    </source>
</evidence>
<keyword evidence="1" id="KW-1133">Transmembrane helix</keyword>
<dbReference type="AlphaFoldDB" id="A0A371IIQ5"/>
<proteinExistence type="predicted"/>
<dbReference type="EMBL" id="MBEW02000055">
    <property type="protein sequence ID" value="RDY20350.1"/>
    <property type="molecule type" value="Genomic_DNA"/>
</dbReference>
<dbReference type="RefSeq" id="WP_068914023.1">
    <property type="nucleotide sequence ID" value="NZ_MBEW02000055.1"/>
</dbReference>
<reference evidence="2 3" key="1">
    <citation type="journal article" date="2016" name="Genome Announc.">
        <title>Draft Genome Sequence of Criibacterium bergeronii gen. nov., sp. nov., Strain CCRI-22567T, Isolated from a Vaginal Sample from a Woman with Bacterial Vaginosis.</title>
        <authorList>
            <person name="Maheux A.F."/>
            <person name="Berube E."/>
            <person name="Boudreau D.K."/>
            <person name="Raymond F."/>
            <person name="Corbeil J."/>
            <person name="Roy P.H."/>
            <person name="Boissinot M."/>
            <person name="Omar R.F."/>
        </authorList>
    </citation>
    <scope>NUCLEOTIDE SEQUENCE [LARGE SCALE GENOMIC DNA]</scope>
    <source>
        <strain evidence="2 3">CCRI-22567</strain>
    </source>
</reference>
<sequence>MIEFIKQYWLGVLFAGVLSLMGYAWRRFFTRFKKELDEQKLIKDGVLALLHDRLYQVCKHYSEQEYITAGQLNNIEHLYESYHNLGGNGTGTELFNRCKSMKIKHE</sequence>
<dbReference type="STRING" id="1871336.BBG48_05320"/>